<name>A0A195ESI8_9HYME</name>
<organism evidence="2 3">
    <name type="scientific">Trachymyrmex septentrionalis</name>
    <dbReference type="NCBI Taxonomy" id="34720"/>
    <lineage>
        <taxon>Eukaryota</taxon>
        <taxon>Metazoa</taxon>
        <taxon>Ecdysozoa</taxon>
        <taxon>Arthropoda</taxon>
        <taxon>Hexapoda</taxon>
        <taxon>Insecta</taxon>
        <taxon>Pterygota</taxon>
        <taxon>Neoptera</taxon>
        <taxon>Endopterygota</taxon>
        <taxon>Hymenoptera</taxon>
        <taxon>Apocrita</taxon>
        <taxon>Aculeata</taxon>
        <taxon>Formicoidea</taxon>
        <taxon>Formicidae</taxon>
        <taxon>Myrmicinae</taxon>
        <taxon>Trachymyrmex</taxon>
    </lineage>
</organism>
<feature type="domain" description="HAT C-terminal dimerisation" evidence="1">
    <location>
        <begin position="19"/>
        <end position="66"/>
    </location>
</feature>
<keyword evidence="3" id="KW-1185">Reference proteome</keyword>
<dbReference type="SUPFAM" id="SSF53098">
    <property type="entry name" value="Ribonuclease H-like"/>
    <property type="match status" value="1"/>
</dbReference>
<dbReference type="STRING" id="34720.A0A195ESI8"/>
<evidence type="ECO:0000313" key="3">
    <source>
        <dbReference type="Proteomes" id="UP000078541"/>
    </source>
</evidence>
<gene>
    <name evidence="2" type="ORF">ALC56_14666</name>
</gene>
<proteinExistence type="predicted"/>
<dbReference type="Proteomes" id="UP000078541">
    <property type="component" value="Unassembled WGS sequence"/>
</dbReference>
<dbReference type="InterPro" id="IPR008906">
    <property type="entry name" value="HATC_C_dom"/>
</dbReference>
<dbReference type="InterPro" id="IPR012337">
    <property type="entry name" value="RNaseH-like_sf"/>
</dbReference>
<protein>
    <recommendedName>
        <fullName evidence="1">HAT C-terminal dimerisation domain-containing protein</fullName>
    </recommendedName>
</protein>
<evidence type="ECO:0000259" key="1">
    <source>
        <dbReference type="Pfam" id="PF05699"/>
    </source>
</evidence>
<reference evidence="2 3" key="1">
    <citation type="submission" date="2016-03" db="EMBL/GenBank/DDBJ databases">
        <title>Trachymyrmex septentrionalis WGS genome.</title>
        <authorList>
            <person name="Nygaard S."/>
            <person name="Hu H."/>
            <person name="Boomsma J."/>
            <person name="Zhang G."/>
        </authorList>
    </citation>
    <scope>NUCLEOTIDE SEQUENCE [LARGE SCALE GENOMIC DNA]</scope>
    <source>
        <strain evidence="2">Tsep2-gDNA-1</strain>
        <tissue evidence="2">Whole body</tissue>
    </source>
</reference>
<accession>A0A195ESI8</accession>
<evidence type="ECO:0000313" key="2">
    <source>
        <dbReference type="EMBL" id="KYN30854.1"/>
    </source>
</evidence>
<sequence length="74" mass="8753">MSKLIFDESMYYLKPRHLETYLIAVKYLYTSSSSVPVERLFSATGYIISERRNRLSLKNVKILSFLIKNYKLVI</sequence>
<dbReference type="GO" id="GO:0046983">
    <property type="term" value="F:protein dimerization activity"/>
    <property type="evidence" value="ECO:0007669"/>
    <property type="project" value="InterPro"/>
</dbReference>
<dbReference type="EMBL" id="KQ981993">
    <property type="protein sequence ID" value="KYN30854.1"/>
    <property type="molecule type" value="Genomic_DNA"/>
</dbReference>
<dbReference type="Pfam" id="PF05699">
    <property type="entry name" value="Dimer_Tnp_hAT"/>
    <property type="match status" value="1"/>
</dbReference>
<dbReference type="AlphaFoldDB" id="A0A195ESI8"/>